<feature type="region of interest" description="Disordered" evidence="6">
    <location>
        <begin position="92"/>
        <end position="124"/>
    </location>
</feature>
<keyword evidence="5" id="KW-0539">Nucleus</keyword>
<dbReference type="GeneID" id="25412380"/>
<evidence type="ECO:0000256" key="4">
    <source>
        <dbReference type="ARBA" id="ARBA00022833"/>
    </source>
</evidence>
<dbReference type="EMBL" id="KL584723">
    <property type="protein sequence ID" value="KEQ69064.1"/>
    <property type="molecule type" value="Genomic_DNA"/>
</dbReference>
<evidence type="ECO:0000256" key="3">
    <source>
        <dbReference type="ARBA" id="ARBA00022771"/>
    </source>
</evidence>
<feature type="domain" description="PARP-type" evidence="7">
    <location>
        <begin position="1"/>
        <end position="86"/>
    </location>
</feature>
<dbReference type="HOGENOM" id="CLU_150769_0_0_1"/>
<dbReference type="GO" id="GO:0005634">
    <property type="term" value="C:nucleus"/>
    <property type="evidence" value="ECO:0007669"/>
    <property type="project" value="UniProtKB-SubCell"/>
</dbReference>
<dbReference type="GO" id="GO:0003677">
    <property type="term" value="F:DNA binding"/>
    <property type="evidence" value="ECO:0007669"/>
    <property type="project" value="InterPro"/>
</dbReference>
<keyword evidence="4" id="KW-0862">Zinc</keyword>
<comment type="subcellular location">
    <subcellularLocation>
        <location evidence="1">Nucleus</location>
    </subcellularLocation>
</comment>
<evidence type="ECO:0000256" key="6">
    <source>
        <dbReference type="SAM" id="MobiDB-lite"/>
    </source>
</evidence>
<keyword evidence="3" id="KW-0863">Zinc-finger</keyword>
<dbReference type="GO" id="GO:0008270">
    <property type="term" value="F:zinc ion binding"/>
    <property type="evidence" value="ECO:0007669"/>
    <property type="project" value="UniProtKB-KW"/>
</dbReference>
<evidence type="ECO:0000313" key="8">
    <source>
        <dbReference type="EMBL" id="KEQ69064.1"/>
    </source>
</evidence>
<sequence>EISPNNRAFCKATDCVGKVKIQKGEFRQATMVTIKEHQSWAYRHWGCVTPKILENMKAECGMDMDYVDGYEELSQDLQEKVYRALDQGTVDMEDWKGDPAYNVPGKSGTGPRKSKKKKAEEEVTTSRVLFVLTRY</sequence>
<evidence type="ECO:0000256" key="1">
    <source>
        <dbReference type="ARBA" id="ARBA00004123"/>
    </source>
</evidence>
<evidence type="ECO:0000259" key="7">
    <source>
        <dbReference type="SMART" id="SM01336"/>
    </source>
</evidence>
<protein>
    <submittedName>
        <fullName evidence="8">Zf-PARP-domain-containing protein</fullName>
    </submittedName>
</protein>
<evidence type="ECO:0000256" key="5">
    <source>
        <dbReference type="ARBA" id="ARBA00023242"/>
    </source>
</evidence>
<name>A0A074WBX3_9PEZI</name>
<gene>
    <name evidence="8" type="ORF">M436DRAFT_56799</name>
</gene>
<evidence type="ECO:0000256" key="2">
    <source>
        <dbReference type="ARBA" id="ARBA00022723"/>
    </source>
</evidence>
<accession>A0A074WBX3</accession>
<dbReference type="InterPro" id="IPR036957">
    <property type="entry name" value="Znf_PARP_sf"/>
</dbReference>
<keyword evidence="9" id="KW-1185">Reference proteome</keyword>
<proteinExistence type="predicted"/>
<dbReference type="STRING" id="1043004.A0A074WBX3"/>
<dbReference type="AlphaFoldDB" id="A0A074WBX3"/>
<dbReference type="RefSeq" id="XP_013423267.1">
    <property type="nucleotide sequence ID" value="XM_013567813.1"/>
</dbReference>
<dbReference type="SUPFAM" id="SSF57716">
    <property type="entry name" value="Glucocorticoid receptor-like (DNA-binding domain)"/>
    <property type="match status" value="1"/>
</dbReference>
<dbReference type="Pfam" id="PF00645">
    <property type="entry name" value="zf-PARP"/>
    <property type="match status" value="1"/>
</dbReference>
<dbReference type="OrthoDB" id="429950at2759"/>
<feature type="non-terminal residue" evidence="8">
    <location>
        <position position="1"/>
    </location>
</feature>
<organism evidence="8 9">
    <name type="scientific">Aureobasidium namibiae CBS 147.97</name>
    <dbReference type="NCBI Taxonomy" id="1043004"/>
    <lineage>
        <taxon>Eukaryota</taxon>
        <taxon>Fungi</taxon>
        <taxon>Dikarya</taxon>
        <taxon>Ascomycota</taxon>
        <taxon>Pezizomycotina</taxon>
        <taxon>Dothideomycetes</taxon>
        <taxon>Dothideomycetidae</taxon>
        <taxon>Dothideales</taxon>
        <taxon>Saccotheciaceae</taxon>
        <taxon>Aureobasidium</taxon>
    </lineage>
</organism>
<dbReference type="Proteomes" id="UP000027730">
    <property type="component" value="Unassembled WGS sequence"/>
</dbReference>
<evidence type="ECO:0000313" key="9">
    <source>
        <dbReference type="Proteomes" id="UP000027730"/>
    </source>
</evidence>
<keyword evidence="2" id="KW-0479">Metal-binding</keyword>
<reference evidence="8 9" key="1">
    <citation type="journal article" date="2014" name="BMC Genomics">
        <title>Genome sequencing of four Aureobasidium pullulans varieties: biotechnological potential, stress tolerance, and description of new species.</title>
        <authorList>
            <person name="Gostin Ar C."/>
            <person name="Ohm R.A."/>
            <person name="Kogej T."/>
            <person name="Sonjak S."/>
            <person name="Turk M."/>
            <person name="Zajc J."/>
            <person name="Zalar P."/>
            <person name="Grube M."/>
            <person name="Sun H."/>
            <person name="Han J."/>
            <person name="Sharma A."/>
            <person name="Chiniquy J."/>
            <person name="Ngan C.Y."/>
            <person name="Lipzen A."/>
            <person name="Barry K."/>
            <person name="Grigoriev I.V."/>
            <person name="Gunde-Cimerman N."/>
        </authorList>
    </citation>
    <scope>NUCLEOTIDE SEQUENCE [LARGE SCALE GENOMIC DNA]</scope>
    <source>
        <strain evidence="8 9">CBS 147.97</strain>
    </source>
</reference>
<dbReference type="InterPro" id="IPR001510">
    <property type="entry name" value="Znf_PARP"/>
</dbReference>
<dbReference type="SMART" id="SM01336">
    <property type="entry name" value="zf-PARP"/>
    <property type="match status" value="1"/>
</dbReference>
<dbReference type="Gene3D" id="3.30.1740.10">
    <property type="entry name" value="Zinc finger, PARP-type"/>
    <property type="match status" value="1"/>
</dbReference>